<evidence type="ECO:0000313" key="2">
    <source>
        <dbReference type="EMBL" id="KAG2214145.1"/>
    </source>
</evidence>
<keyword evidence="1" id="KW-0175">Coiled coil</keyword>
<accession>A0A8H7VBB5</accession>
<protein>
    <submittedName>
        <fullName evidence="2">Uncharacterized protein</fullName>
    </submittedName>
</protein>
<proteinExistence type="predicted"/>
<evidence type="ECO:0000313" key="3">
    <source>
        <dbReference type="Proteomes" id="UP000646827"/>
    </source>
</evidence>
<dbReference type="Proteomes" id="UP000646827">
    <property type="component" value="Unassembled WGS sequence"/>
</dbReference>
<sequence>MSFTKKNIKQQTIENDGMTLHTLLGQLYGRETMFIKALFDVLSDVQQHELSPYCVGVLEYLKKEHQEGKFCVELSTFIDERLVAQQNLKQIIDDDLQREINDKKEDLRYKKEMQHAITAAKRRVYSEEKEELEEQLQDWYTTANEAMMEACANEYSIEHQTIIKLLEEKLHNCKCELNMCNAKDLYRDLSQEL</sequence>
<dbReference type="OrthoDB" id="2298956at2759"/>
<evidence type="ECO:0000256" key="1">
    <source>
        <dbReference type="SAM" id="Coils"/>
    </source>
</evidence>
<dbReference type="EMBL" id="JAEPRB010000636">
    <property type="protein sequence ID" value="KAG2214145.1"/>
    <property type="molecule type" value="Genomic_DNA"/>
</dbReference>
<feature type="coiled-coil region" evidence="1">
    <location>
        <begin position="122"/>
        <end position="183"/>
    </location>
</feature>
<dbReference type="AlphaFoldDB" id="A0A8H7VBB5"/>
<name>A0A8H7VBB5_9FUNG</name>
<reference evidence="2 3" key="1">
    <citation type="submission" date="2020-12" db="EMBL/GenBank/DDBJ databases">
        <title>Metabolic potential, ecology and presence of endohyphal bacteria is reflected in genomic diversity of Mucoromycotina.</title>
        <authorList>
            <person name="Muszewska A."/>
            <person name="Okrasinska A."/>
            <person name="Steczkiewicz K."/>
            <person name="Drgas O."/>
            <person name="Orlowska M."/>
            <person name="Perlinska-Lenart U."/>
            <person name="Aleksandrzak-Piekarczyk T."/>
            <person name="Szatraj K."/>
            <person name="Zielenkiewicz U."/>
            <person name="Pilsyk S."/>
            <person name="Malc E."/>
            <person name="Mieczkowski P."/>
            <person name="Kruszewska J.S."/>
            <person name="Biernat P."/>
            <person name="Pawlowska J."/>
        </authorList>
    </citation>
    <scope>NUCLEOTIDE SEQUENCE [LARGE SCALE GENOMIC DNA]</scope>
    <source>
        <strain evidence="2 3">CBS 142.35</strain>
    </source>
</reference>
<comment type="caution">
    <text evidence="2">The sequence shown here is derived from an EMBL/GenBank/DDBJ whole genome shotgun (WGS) entry which is preliminary data.</text>
</comment>
<gene>
    <name evidence="2" type="ORF">INT45_003532</name>
</gene>
<keyword evidence="3" id="KW-1185">Reference proteome</keyword>
<organism evidence="2 3">
    <name type="scientific">Circinella minor</name>
    <dbReference type="NCBI Taxonomy" id="1195481"/>
    <lineage>
        <taxon>Eukaryota</taxon>
        <taxon>Fungi</taxon>
        <taxon>Fungi incertae sedis</taxon>
        <taxon>Mucoromycota</taxon>
        <taxon>Mucoromycotina</taxon>
        <taxon>Mucoromycetes</taxon>
        <taxon>Mucorales</taxon>
        <taxon>Lichtheimiaceae</taxon>
        <taxon>Circinella</taxon>
    </lineage>
</organism>